<feature type="region of interest" description="Disordered" evidence="1">
    <location>
        <begin position="501"/>
        <end position="521"/>
    </location>
</feature>
<organism evidence="2 3">
    <name type="scientific">Petrachloros mirabilis ULC683</name>
    <dbReference type="NCBI Taxonomy" id="2781853"/>
    <lineage>
        <taxon>Bacteria</taxon>
        <taxon>Bacillati</taxon>
        <taxon>Cyanobacteriota</taxon>
        <taxon>Cyanophyceae</taxon>
        <taxon>Synechococcales</taxon>
        <taxon>Petrachlorosaceae</taxon>
        <taxon>Petrachloros</taxon>
        <taxon>Petrachloros mirabilis</taxon>
    </lineage>
</organism>
<comment type="caution">
    <text evidence="2">The sequence shown here is derived from an EMBL/GenBank/DDBJ whole genome shotgun (WGS) entry which is preliminary data.</text>
</comment>
<dbReference type="AlphaFoldDB" id="A0A8K1ZWE0"/>
<evidence type="ECO:0000313" key="3">
    <source>
        <dbReference type="Proteomes" id="UP000607397"/>
    </source>
</evidence>
<protein>
    <submittedName>
        <fullName evidence="2">Type I-E CRISPR-associated protein Cse1/CasA</fullName>
    </submittedName>
</protein>
<dbReference type="Gene3D" id="1.10.132.100">
    <property type="match status" value="1"/>
</dbReference>
<evidence type="ECO:0000256" key="1">
    <source>
        <dbReference type="SAM" id="MobiDB-lite"/>
    </source>
</evidence>
<gene>
    <name evidence="2" type="primary">casA</name>
    <name evidence="2" type="ORF">GS597_02250</name>
</gene>
<evidence type="ECO:0000313" key="2">
    <source>
        <dbReference type="EMBL" id="NCJ05353.1"/>
    </source>
</evidence>
<dbReference type="Proteomes" id="UP000607397">
    <property type="component" value="Unassembled WGS sequence"/>
</dbReference>
<sequence>MNETPSSFNLIDRPWIPVMTPDFQIREVSLVELFQTWETLWEIQADNPPTTLAIYRLLLAILHRAHQGSRNEDHWEEIFEDNGQRAIAYLNQWRDRFDLLHPDHPFMQDPILPLDKAVPIYALHTMSTSQVFSHEHEWSGYSISLPQAARLLVRLQGVDITSLRAFYVGQSSGNRSAVNTPTINAANVLVRGSTLKQTLLFNLMRYDPASEVPSVVTGEDLPAWETGYGGKPKKTTPQGYISYLSFPWRRLRLFPENGEVSQLAITMGNSLPDQVSPQQWECGVAYREDKPVRLSLRKQLWRDADSFLLTAEKQHRPRIVDWLANLKSEDLIDDVVTFQISGLSADKAKPLGWSWEQFSAPIRYVTDADLATVLKGAISIAEEHQQIFRSFRGSPYFALAEVLKYGEAGSLASALDGESRYWVELDRKFPELLHALPRDSQTGADGITRYGFKELPAWTQTVQTAARQAFTESIASIRNYQARAAALRTLEWKLADLRASPEEKEAKKAKAAAKKKEKVAK</sequence>
<dbReference type="RefSeq" id="WP_161823827.1">
    <property type="nucleotide sequence ID" value="NZ_WVIC01000003.1"/>
</dbReference>
<name>A0A8K1ZWE0_9CYAN</name>
<dbReference type="EMBL" id="WVIC01000003">
    <property type="protein sequence ID" value="NCJ05353.1"/>
    <property type="molecule type" value="Genomic_DNA"/>
</dbReference>
<keyword evidence="3" id="KW-1185">Reference proteome</keyword>
<proteinExistence type="predicted"/>
<dbReference type="CDD" id="cd09729">
    <property type="entry name" value="Cse1_I-E"/>
    <property type="match status" value="1"/>
</dbReference>
<reference evidence="2" key="1">
    <citation type="submission" date="2019-12" db="EMBL/GenBank/DDBJ databases">
        <title>High-Quality draft genome sequences of three cyanobacteria isolated from the limestone walls of the Old Cathedral of Coimbra.</title>
        <authorList>
            <person name="Tiago I."/>
            <person name="Soares F."/>
            <person name="Portugal A."/>
        </authorList>
    </citation>
    <scope>NUCLEOTIDE SEQUENCE [LARGE SCALE GENOMIC DNA]</scope>
    <source>
        <strain evidence="2">C</strain>
    </source>
</reference>
<dbReference type="NCBIfam" id="TIGR02547">
    <property type="entry name" value="casA_cse1"/>
    <property type="match status" value="1"/>
</dbReference>
<dbReference type="InterPro" id="IPR013381">
    <property type="entry name" value="CRISPR-assoc_prot_Cse1"/>
</dbReference>
<accession>A0A8K1ZWE0</accession>
<feature type="compositionally biased region" description="Basic residues" evidence="1">
    <location>
        <begin position="509"/>
        <end position="521"/>
    </location>
</feature>
<dbReference type="Pfam" id="PF09481">
    <property type="entry name" value="CRISPR_Cse1"/>
    <property type="match status" value="1"/>
</dbReference>